<evidence type="ECO:0000313" key="3">
    <source>
        <dbReference type="Proteomes" id="UP000317650"/>
    </source>
</evidence>
<dbReference type="PANTHER" id="PTHR31696:SF4">
    <property type="entry name" value="OS08G0171800 PROTEIN"/>
    <property type="match status" value="1"/>
</dbReference>
<protein>
    <recommendedName>
        <fullName evidence="4">Protein MIZU-KUSSEI 1</fullName>
    </recommendedName>
</protein>
<dbReference type="PANTHER" id="PTHR31696">
    <property type="entry name" value="PROTEIN MIZU-KUSSEI 1"/>
    <property type="match status" value="1"/>
</dbReference>
<dbReference type="InterPro" id="IPR006460">
    <property type="entry name" value="MIZ1-like_pln"/>
</dbReference>
<proteinExistence type="predicted"/>
<sequence>MAAPASTTTTPDAADPTATPMSEPHQKAVATEAENPQNPMLNHPHQPSPLVSLVPPSSRHHCRRRPARVLRLFRSLCRTLPIFTPRCKFSQPCRRSSSTAVAPFVICTPSASPLSSDIRRRSRHLVTGTLFGYRKGRVSFSLQENSRCLPSLVVELSMQTQALLREMSTGMVRIALECERKPPEHGKDGHSSSPSLLDESLWTMFCNGKKCGYGVRREASEGDLMVMETLLAVSMGAGVLPSKTEAEGEMAYVRAGFEHVIGSRDSETLYMTGPDDGDGPDLTIFFVRL</sequence>
<comment type="caution">
    <text evidence="2">The sequence shown here is derived from an EMBL/GenBank/DDBJ whole genome shotgun (WGS) entry which is preliminary data.</text>
</comment>
<dbReference type="AlphaFoldDB" id="A0A4S8IIQ2"/>
<feature type="region of interest" description="Disordered" evidence="1">
    <location>
        <begin position="1"/>
        <end position="59"/>
    </location>
</feature>
<dbReference type="EMBL" id="PYDT01000010">
    <property type="protein sequence ID" value="THU48210.1"/>
    <property type="molecule type" value="Genomic_DNA"/>
</dbReference>
<accession>A0A4S8IIQ2</accession>
<keyword evidence="3" id="KW-1185">Reference proteome</keyword>
<dbReference type="GO" id="GO:0010274">
    <property type="term" value="P:hydrotropism"/>
    <property type="evidence" value="ECO:0007669"/>
    <property type="project" value="InterPro"/>
</dbReference>
<reference evidence="2 3" key="1">
    <citation type="journal article" date="2019" name="Nat. Plants">
        <title>Genome sequencing of Musa balbisiana reveals subgenome evolution and function divergence in polyploid bananas.</title>
        <authorList>
            <person name="Yao X."/>
        </authorList>
    </citation>
    <scope>NUCLEOTIDE SEQUENCE [LARGE SCALE GENOMIC DNA]</scope>
    <source>
        <strain evidence="3">cv. DH-PKW</strain>
        <tissue evidence="2">Leaves</tissue>
    </source>
</reference>
<feature type="compositionally biased region" description="Low complexity" evidence="1">
    <location>
        <begin position="1"/>
        <end position="22"/>
    </location>
</feature>
<dbReference type="Proteomes" id="UP000317650">
    <property type="component" value="Chromosome 9"/>
</dbReference>
<evidence type="ECO:0000256" key="1">
    <source>
        <dbReference type="SAM" id="MobiDB-lite"/>
    </source>
</evidence>
<evidence type="ECO:0000313" key="2">
    <source>
        <dbReference type="EMBL" id="THU48210.1"/>
    </source>
</evidence>
<organism evidence="2 3">
    <name type="scientific">Musa balbisiana</name>
    <name type="common">Banana</name>
    <dbReference type="NCBI Taxonomy" id="52838"/>
    <lineage>
        <taxon>Eukaryota</taxon>
        <taxon>Viridiplantae</taxon>
        <taxon>Streptophyta</taxon>
        <taxon>Embryophyta</taxon>
        <taxon>Tracheophyta</taxon>
        <taxon>Spermatophyta</taxon>
        <taxon>Magnoliopsida</taxon>
        <taxon>Liliopsida</taxon>
        <taxon>Zingiberales</taxon>
        <taxon>Musaceae</taxon>
        <taxon>Musa</taxon>
    </lineage>
</organism>
<dbReference type="Pfam" id="PF04759">
    <property type="entry name" value="DUF617"/>
    <property type="match status" value="1"/>
</dbReference>
<gene>
    <name evidence="2" type="ORF">C4D60_Mb09t23830</name>
</gene>
<feature type="compositionally biased region" description="Low complexity" evidence="1">
    <location>
        <begin position="48"/>
        <end position="57"/>
    </location>
</feature>
<name>A0A4S8IIQ2_MUSBA</name>
<dbReference type="NCBIfam" id="TIGR01570">
    <property type="entry name" value="A_thal_3588"/>
    <property type="match status" value="1"/>
</dbReference>
<evidence type="ECO:0008006" key="4">
    <source>
        <dbReference type="Google" id="ProtNLM"/>
    </source>
</evidence>